<feature type="region of interest" description="Disordered" evidence="1">
    <location>
        <begin position="73"/>
        <end position="100"/>
    </location>
</feature>
<accession>A0A2H3K7D8</accession>
<feature type="compositionally biased region" description="Pro residues" evidence="1">
    <location>
        <begin position="73"/>
        <end position="86"/>
    </location>
</feature>
<reference evidence="2 3" key="1">
    <citation type="journal article" date="2012" name="Science">
        <title>The Paleozoic origin of enzymatic lignin decomposition reconstructed from 31 fungal genomes.</title>
        <authorList>
            <person name="Floudas D."/>
            <person name="Binder M."/>
            <person name="Riley R."/>
            <person name="Barry K."/>
            <person name="Blanchette R.A."/>
            <person name="Henrissat B."/>
            <person name="Martinez A.T."/>
            <person name="Otillar R."/>
            <person name="Spatafora J.W."/>
            <person name="Yadav J.S."/>
            <person name="Aerts A."/>
            <person name="Benoit I."/>
            <person name="Boyd A."/>
            <person name="Carlson A."/>
            <person name="Copeland A."/>
            <person name="Coutinho P.M."/>
            <person name="de Vries R.P."/>
            <person name="Ferreira P."/>
            <person name="Findley K."/>
            <person name="Foster B."/>
            <person name="Gaskell J."/>
            <person name="Glotzer D."/>
            <person name="Gorecki P."/>
            <person name="Heitman J."/>
            <person name="Hesse C."/>
            <person name="Hori C."/>
            <person name="Igarashi K."/>
            <person name="Jurgens J.A."/>
            <person name="Kallen N."/>
            <person name="Kersten P."/>
            <person name="Kohler A."/>
            <person name="Kuees U."/>
            <person name="Kumar T.K.A."/>
            <person name="Kuo A."/>
            <person name="LaButti K."/>
            <person name="Larrondo L.F."/>
            <person name="Lindquist E."/>
            <person name="Ling A."/>
            <person name="Lombard V."/>
            <person name="Lucas S."/>
            <person name="Lundell T."/>
            <person name="Martin R."/>
            <person name="McLaughlin D.J."/>
            <person name="Morgenstern I."/>
            <person name="Morin E."/>
            <person name="Murat C."/>
            <person name="Nagy L.G."/>
            <person name="Nolan M."/>
            <person name="Ohm R.A."/>
            <person name="Patyshakuliyeva A."/>
            <person name="Rokas A."/>
            <person name="Ruiz-Duenas F.J."/>
            <person name="Sabat G."/>
            <person name="Salamov A."/>
            <person name="Samejima M."/>
            <person name="Schmutz J."/>
            <person name="Slot J.C."/>
            <person name="St John F."/>
            <person name="Stenlid J."/>
            <person name="Sun H."/>
            <person name="Sun S."/>
            <person name="Syed K."/>
            <person name="Tsang A."/>
            <person name="Wiebenga A."/>
            <person name="Young D."/>
            <person name="Pisabarro A."/>
            <person name="Eastwood D.C."/>
            <person name="Martin F."/>
            <person name="Cullen D."/>
            <person name="Grigoriev I.V."/>
            <person name="Hibbett D.S."/>
        </authorList>
    </citation>
    <scope>NUCLEOTIDE SEQUENCE [LARGE SCALE GENOMIC DNA]</scope>
    <source>
        <strain evidence="2 3">MD-104</strain>
    </source>
</reference>
<dbReference type="AlphaFoldDB" id="A0A2H3K7D8"/>
<keyword evidence="3" id="KW-1185">Reference proteome</keyword>
<dbReference type="Proteomes" id="UP000218811">
    <property type="component" value="Unassembled WGS sequence"/>
</dbReference>
<name>A0A2H3K7D8_WOLCO</name>
<sequence>MGQQMLRRFLVAARGGSRSSATRKLPLRYKWRCRLLVPVIGRAPQIARSLSSNTLPSTTLPALSALPACPAPPPRLLPRCPAPPSPRRLQPPRSSRPRDR</sequence>
<proteinExistence type="predicted"/>
<gene>
    <name evidence="2" type="ORF">WOLCODRAFT_155006</name>
</gene>
<dbReference type="EMBL" id="KB468168">
    <property type="protein sequence ID" value="PCH44984.1"/>
    <property type="molecule type" value="Genomic_DNA"/>
</dbReference>
<organism evidence="2 3">
    <name type="scientific">Wolfiporia cocos (strain MD-104)</name>
    <name type="common">Brown rot fungus</name>
    <dbReference type="NCBI Taxonomy" id="742152"/>
    <lineage>
        <taxon>Eukaryota</taxon>
        <taxon>Fungi</taxon>
        <taxon>Dikarya</taxon>
        <taxon>Basidiomycota</taxon>
        <taxon>Agaricomycotina</taxon>
        <taxon>Agaricomycetes</taxon>
        <taxon>Polyporales</taxon>
        <taxon>Phaeolaceae</taxon>
        <taxon>Wolfiporia</taxon>
    </lineage>
</organism>
<evidence type="ECO:0000313" key="2">
    <source>
        <dbReference type="EMBL" id="PCH44984.1"/>
    </source>
</evidence>
<protein>
    <submittedName>
        <fullName evidence="2">Uncharacterized protein</fullName>
    </submittedName>
</protein>
<evidence type="ECO:0000313" key="3">
    <source>
        <dbReference type="Proteomes" id="UP000218811"/>
    </source>
</evidence>
<evidence type="ECO:0000256" key="1">
    <source>
        <dbReference type="SAM" id="MobiDB-lite"/>
    </source>
</evidence>